<feature type="domain" description="DUF676" evidence="1">
    <location>
        <begin position="201"/>
        <end position="416"/>
    </location>
</feature>
<dbReference type="AlphaFoldDB" id="A0ABD3Q988"/>
<dbReference type="Proteomes" id="UP001516023">
    <property type="component" value="Unassembled WGS sequence"/>
</dbReference>
<gene>
    <name evidence="2" type="ORF">HJC23_008596</name>
</gene>
<evidence type="ECO:0000259" key="1">
    <source>
        <dbReference type="Pfam" id="PF05057"/>
    </source>
</evidence>
<sequence length="622" mass="67223">MVAALSPSVAKAAFILSSTRSGKPMMLLDARSSGATSGTLFVGGAPVLVASGLTGMGHPATDASAVDLDFTTPISTSVDTADFIGRKLKKHPIHFCFIVHGHKGRASDLSYLHKAVREEAKKHHAFSHVESSGKCAVGATLADANVVAGAENCASHDCTNDKLLRRRNKRDRLSLPLKLKASSCSSGDCEDVRLRNKDDSKNHVSVEKNALDRKQGNTSSAFIVHNALCNEGRTHDGVVNGGERLADEILDVIRYEIEKKLQQNDSLKNVEDEPIDVTISIIGNSLGGLYGRFAVARLAEIAKESMSQCNCDRDETQSDRTDFYCIKSGSTAIRIHFNVFCTTASPHLGCASHTYFPIPRAAEIGVAYGLGETGRDLFRLNDLLHEMATSPRFLEPLSRFRKRIAYANAFGTDFVVPTTTAAFLDKESDSLHFFENSFDVQTIDQIKNNEATTTSNEAPAIDNPNSDESCPASELGLVVATCHTRRVSMDEPLKSNTLANELTVMSSSLDSLGWKKIFIDMRREIPLGISIPIGSEPSQACPVQRLKSASQVVESRDLANALSRNPTRSTITLPLGHNAICAMSRGTVTSALNGGGKPVMDSLAIQLTNDISSWQQNNTDLN</sequence>
<dbReference type="Pfam" id="PF05057">
    <property type="entry name" value="DUF676"/>
    <property type="match status" value="1"/>
</dbReference>
<evidence type="ECO:0000313" key="3">
    <source>
        <dbReference type="Proteomes" id="UP001516023"/>
    </source>
</evidence>
<dbReference type="InterPro" id="IPR007751">
    <property type="entry name" value="DUF676_lipase-like"/>
</dbReference>
<accession>A0ABD3Q988</accession>
<evidence type="ECO:0000313" key="2">
    <source>
        <dbReference type="EMBL" id="KAL3796276.1"/>
    </source>
</evidence>
<proteinExistence type="predicted"/>
<dbReference type="PANTHER" id="PTHR12482">
    <property type="entry name" value="LIPASE ROG1-RELATED-RELATED"/>
    <property type="match status" value="1"/>
</dbReference>
<dbReference type="PANTHER" id="PTHR12482:SF62">
    <property type="entry name" value="LIPASE ROG1-RELATED"/>
    <property type="match status" value="1"/>
</dbReference>
<reference evidence="2 3" key="1">
    <citation type="journal article" date="2020" name="G3 (Bethesda)">
        <title>Improved Reference Genome for Cyclotella cryptica CCMP332, a Model for Cell Wall Morphogenesis, Salinity Adaptation, and Lipid Production in Diatoms (Bacillariophyta).</title>
        <authorList>
            <person name="Roberts W.R."/>
            <person name="Downey K.M."/>
            <person name="Ruck E.C."/>
            <person name="Traller J.C."/>
            <person name="Alverson A.J."/>
        </authorList>
    </citation>
    <scope>NUCLEOTIDE SEQUENCE [LARGE SCALE GENOMIC DNA]</scope>
    <source>
        <strain evidence="2 3">CCMP332</strain>
    </source>
</reference>
<keyword evidence="3" id="KW-1185">Reference proteome</keyword>
<dbReference type="EMBL" id="JABMIG020000064">
    <property type="protein sequence ID" value="KAL3796276.1"/>
    <property type="molecule type" value="Genomic_DNA"/>
</dbReference>
<dbReference type="InterPro" id="IPR044294">
    <property type="entry name" value="Lipase-like"/>
</dbReference>
<name>A0ABD3Q988_9STRA</name>
<organism evidence="2 3">
    <name type="scientific">Cyclotella cryptica</name>
    <dbReference type="NCBI Taxonomy" id="29204"/>
    <lineage>
        <taxon>Eukaryota</taxon>
        <taxon>Sar</taxon>
        <taxon>Stramenopiles</taxon>
        <taxon>Ochrophyta</taxon>
        <taxon>Bacillariophyta</taxon>
        <taxon>Coscinodiscophyceae</taxon>
        <taxon>Thalassiosirophycidae</taxon>
        <taxon>Stephanodiscales</taxon>
        <taxon>Stephanodiscaceae</taxon>
        <taxon>Cyclotella</taxon>
    </lineage>
</organism>
<comment type="caution">
    <text evidence="2">The sequence shown here is derived from an EMBL/GenBank/DDBJ whole genome shotgun (WGS) entry which is preliminary data.</text>
</comment>
<protein>
    <recommendedName>
        <fullName evidence="1">DUF676 domain-containing protein</fullName>
    </recommendedName>
</protein>